<gene>
    <name evidence="6" type="ORF">DRW48_01905</name>
</gene>
<keyword evidence="7" id="KW-1185">Reference proteome</keyword>
<evidence type="ECO:0000313" key="7">
    <source>
        <dbReference type="Proteomes" id="UP000252023"/>
    </source>
</evidence>
<evidence type="ECO:0000256" key="2">
    <source>
        <dbReference type="ARBA" id="ARBA00022692"/>
    </source>
</evidence>
<feature type="transmembrane region" description="Helical" evidence="5">
    <location>
        <begin position="21"/>
        <end position="48"/>
    </location>
</feature>
<evidence type="ECO:0000256" key="5">
    <source>
        <dbReference type="SAM" id="Phobius"/>
    </source>
</evidence>
<dbReference type="InterPro" id="IPR059112">
    <property type="entry name" value="CysZ/EI24"/>
</dbReference>
<keyword evidence="3 5" id="KW-1133">Transmembrane helix</keyword>
<evidence type="ECO:0000256" key="4">
    <source>
        <dbReference type="ARBA" id="ARBA00023136"/>
    </source>
</evidence>
<keyword evidence="4 5" id="KW-0472">Membrane</keyword>
<evidence type="ECO:0008006" key="8">
    <source>
        <dbReference type="Google" id="ProtNLM"/>
    </source>
</evidence>
<keyword evidence="2 5" id="KW-0812">Transmembrane</keyword>
<reference evidence="7" key="1">
    <citation type="submission" date="2018-07" db="EMBL/GenBank/DDBJ databases">
        <title>Genome sequencing of Paracoccus sp. SC2-6.</title>
        <authorList>
            <person name="Heo J."/>
            <person name="Kim S.-J."/>
            <person name="Kwon S.-W."/>
        </authorList>
    </citation>
    <scope>NUCLEOTIDE SEQUENCE [LARGE SCALE GENOMIC DNA]</scope>
    <source>
        <strain evidence="7">SC2-6</strain>
    </source>
</reference>
<dbReference type="KEGG" id="pars:DRW48_01905"/>
<dbReference type="AlphaFoldDB" id="A0A344PNP8"/>
<dbReference type="Pfam" id="PF07264">
    <property type="entry name" value="EI24"/>
    <property type="match status" value="1"/>
</dbReference>
<evidence type="ECO:0000256" key="3">
    <source>
        <dbReference type="ARBA" id="ARBA00022989"/>
    </source>
</evidence>
<feature type="transmembrane region" description="Helical" evidence="5">
    <location>
        <begin position="68"/>
        <end position="90"/>
    </location>
</feature>
<feature type="transmembrane region" description="Helical" evidence="5">
    <location>
        <begin position="195"/>
        <end position="223"/>
    </location>
</feature>
<evidence type="ECO:0000313" key="6">
    <source>
        <dbReference type="EMBL" id="AXC51003.1"/>
    </source>
</evidence>
<evidence type="ECO:0000256" key="1">
    <source>
        <dbReference type="ARBA" id="ARBA00004141"/>
    </source>
</evidence>
<sequence>MVLRALVLALSDMLRPSLLGLVGRALLLTLAVLIALQASVTVAIRLFAPHDLDLPWLGTVAVGNLLSWGSLALLPVLALVLMAPVAALFCGMMSDNVASRIEGIHYPARRGREQSFRAGLADGISVMLIVLVFSLAMLVLSPVLGPAAHLLFYGGNGWLLGREFFQSAAVRHLPAVEAAALRRSMSGKVTAAGTMVALLLTVPVLNILVPVMAMAAFTHLYHLSAAGSDPRSRYPRG</sequence>
<proteinExistence type="predicted"/>
<feature type="transmembrane region" description="Helical" evidence="5">
    <location>
        <begin position="119"/>
        <end position="144"/>
    </location>
</feature>
<comment type="subcellular location">
    <subcellularLocation>
        <location evidence="1">Membrane</location>
        <topology evidence="1">Multi-pass membrane protein</topology>
    </subcellularLocation>
</comment>
<organism evidence="6 7">
    <name type="scientific">Paracoccus suum</name>
    <dbReference type="NCBI Taxonomy" id="2259340"/>
    <lineage>
        <taxon>Bacteria</taxon>
        <taxon>Pseudomonadati</taxon>
        <taxon>Pseudomonadota</taxon>
        <taxon>Alphaproteobacteria</taxon>
        <taxon>Rhodobacterales</taxon>
        <taxon>Paracoccaceae</taxon>
        <taxon>Paracoccus</taxon>
    </lineage>
</organism>
<accession>A0A344PNP8</accession>
<name>A0A344PNP8_9RHOB</name>
<protein>
    <recommendedName>
        <fullName evidence="8">Sulfate transporter family protein</fullName>
    </recommendedName>
</protein>
<dbReference type="Proteomes" id="UP000252023">
    <property type="component" value="Chromosome"/>
</dbReference>
<dbReference type="EMBL" id="CP030918">
    <property type="protein sequence ID" value="AXC51003.1"/>
    <property type="molecule type" value="Genomic_DNA"/>
</dbReference>
<dbReference type="OrthoDB" id="5421146at2"/>